<sequence>MIYLKSTTRDVLVKGQIAVAKIYERSEVIALTKERLREFWLLDHHTYNADIDHTEWKDDHCVSFEPHFPATSRDLPILLKSNCNNFSRIFHVEECDLEKVIPAQSFEQYEEATDRNVNEWLSFRH</sequence>
<reference evidence="1 2" key="1">
    <citation type="submission" date="2023-08" db="EMBL/GenBank/DDBJ databases">
        <title>A Necator americanus chromosomal reference genome.</title>
        <authorList>
            <person name="Ilik V."/>
            <person name="Petrzelkova K.J."/>
            <person name="Pardy F."/>
            <person name="Fuh T."/>
            <person name="Niatou-Singa F.S."/>
            <person name="Gouil Q."/>
            <person name="Baker L."/>
            <person name="Ritchie M.E."/>
            <person name="Jex A.R."/>
            <person name="Gazzola D."/>
            <person name="Li H."/>
            <person name="Toshio Fujiwara R."/>
            <person name="Zhan B."/>
            <person name="Aroian R.V."/>
            <person name="Pafco B."/>
            <person name="Schwarz E.M."/>
        </authorList>
    </citation>
    <scope>NUCLEOTIDE SEQUENCE [LARGE SCALE GENOMIC DNA]</scope>
    <source>
        <strain evidence="1 2">Aroian</strain>
        <tissue evidence="1">Whole animal</tissue>
    </source>
</reference>
<gene>
    <name evidence="1" type="primary">Necator_chrIV.g14761</name>
    <name evidence="1" type="ORF">RB195_001466</name>
</gene>
<dbReference type="Proteomes" id="UP001303046">
    <property type="component" value="Unassembled WGS sequence"/>
</dbReference>
<comment type="caution">
    <text evidence="1">The sequence shown here is derived from an EMBL/GenBank/DDBJ whole genome shotgun (WGS) entry which is preliminary data.</text>
</comment>
<organism evidence="1 2">
    <name type="scientific">Necator americanus</name>
    <name type="common">Human hookworm</name>
    <dbReference type="NCBI Taxonomy" id="51031"/>
    <lineage>
        <taxon>Eukaryota</taxon>
        <taxon>Metazoa</taxon>
        <taxon>Ecdysozoa</taxon>
        <taxon>Nematoda</taxon>
        <taxon>Chromadorea</taxon>
        <taxon>Rhabditida</taxon>
        <taxon>Rhabditina</taxon>
        <taxon>Rhabditomorpha</taxon>
        <taxon>Strongyloidea</taxon>
        <taxon>Ancylostomatidae</taxon>
        <taxon>Bunostominae</taxon>
        <taxon>Necator</taxon>
    </lineage>
</organism>
<evidence type="ECO:0000313" key="2">
    <source>
        <dbReference type="Proteomes" id="UP001303046"/>
    </source>
</evidence>
<accession>A0ABR1DEF5</accession>
<evidence type="ECO:0000313" key="1">
    <source>
        <dbReference type="EMBL" id="KAK6748859.1"/>
    </source>
</evidence>
<keyword evidence="2" id="KW-1185">Reference proteome</keyword>
<name>A0ABR1DEF5_NECAM</name>
<proteinExistence type="predicted"/>
<protein>
    <submittedName>
        <fullName evidence="1">Uncharacterized protein</fullName>
    </submittedName>
</protein>
<dbReference type="EMBL" id="JAVFWL010000004">
    <property type="protein sequence ID" value="KAK6748859.1"/>
    <property type="molecule type" value="Genomic_DNA"/>
</dbReference>